<dbReference type="Proteomes" id="UP000095023">
    <property type="component" value="Unassembled WGS sequence"/>
</dbReference>
<name>A0A1E4T9K6_9ASCO</name>
<dbReference type="Pfam" id="PF10259">
    <property type="entry name" value="Rogdi_lz"/>
    <property type="match status" value="2"/>
</dbReference>
<evidence type="ECO:0008006" key="3">
    <source>
        <dbReference type="Google" id="ProtNLM"/>
    </source>
</evidence>
<keyword evidence="2" id="KW-1185">Reference proteome</keyword>
<protein>
    <recommendedName>
        <fullName evidence="3">RAVE subunit 2/Rogdi</fullName>
    </recommendedName>
</protein>
<evidence type="ECO:0000313" key="2">
    <source>
        <dbReference type="Proteomes" id="UP000095023"/>
    </source>
</evidence>
<accession>A0A1E4T9K6</accession>
<dbReference type="OrthoDB" id="66510at2759"/>
<evidence type="ECO:0000313" key="1">
    <source>
        <dbReference type="EMBL" id="ODV88393.1"/>
    </source>
</evidence>
<reference evidence="2" key="1">
    <citation type="submission" date="2016-02" db="EMBL/GenBank/DDBJ databases">
        <title>Comparative genomics of biotechnologically important yeasts.</title>
        <authorList>
            <consortium name="DOE Joint Genome Institute"/>
            <person name="Riley R."/>
            <person name="Haridas S."/>
            <person name="Wolfe K.H."/>
            <person name="Lopes M.R."/>
            <person name="Hittinger C.T."/>
            <person name="Goker M."/>
            <person name="Salamov A."/>
            <person name="Wisecaver J."/>
            <person name="Long T.M."/>
            <person name="Aerts A.L."/>
            <person name="Barry K."/>
            <person name="Choi C."/>
            <person name="Clum A."/>
            <person name="Coughlan A.Y."/>
            <person name="Deshpande S."/>
            <person name="Douglass A.P."/>
            <person name="Hanson S.J."/>
            <person name="Klenk H.-P."/>
            <person name="Labutti K."/>
            <person name="Lapidus A."/>
            <person name="Lindquist E."/>
            <person name="Lipzen A."/>
            <person name="Meier-Kolthoff J.P."/>
            <person name="Ohm R.A."/>
            <person name="Otillar R.P."/>
            <person name="Pangilinan J."/>
            <person name="Peng Y."/>
            <person name="Rokas A."/>
            <person name="Rosa C.A."/>
            <person name="Scheuner C."/>
            <person name="Sibirny A.A."/>
            <person name="Slot J.C."/>
            <person name="Stielow J.B."/>
            <person name="Sun H."/>
            <person name="Kurtzman C.P."/>
            <person name="Blackwell M."/>
            <person name="Jeffries T.W."/>
            <person name="Grigoriev I.V."/>
        </authorList>
    </citation>
    <scope>NUCLEOTIDE SEQUENCE [LARGE SCALE GENOMIC DNA]</scope>
    <source>
        <strain evidence="2">NRRL Y-17796</strain>
    </source>
</reference>
<dbReference type="InterPro" id="IPR028241">
    <property type="entry name" value="RAVE2/Rogdi"/>
</dbReference>
<dbReference type="EMBL" id="KV453844">
    <property type="protein sequence ID" value="ODV88393.1"/>
    <property type="molecule type" value="Genomic_DNA"/>
</dbReference>
<proteinExistence type="predicted"/>
<organism evidence="1 2">
    <name type="scientific">Tortispora caseinolytica NRRL Y-17796</name>
    <dbReference type="NCBI Taxonomy" id="767744"/>
    <lineage>
        <taxon>Eukaryota</taxon>
        <taxon>Fungi</taxon>
        <taxon>Dikarya</taxon>
        <taxon>Ascomycota</taxon>
        <taxon>Saccharomycotina</taxon>
        <taxon>Trigonopsidomycetes</taxon>
        <taxon>Trigonopsidales</taxon>
        <taxon>Trigonopsidaceae</taxon>
        <taxon>Tortispora</taxon>
    </lineage>
</organism>
<gene>
    <name evidence="1" type="ORF">CANCADRAFT_4528</name>
</gene>
<sequence>MADKEPVAVAIEDDAKEEDVAKDELGWFLSVLNLATHSIGIDECILLLESEERSKLPLSSGLSELAKGIVIRGGCSVLGVDASIKSKWYSGKVSINRAVILAQLSNALQLFQSAALVLVEIEVARKKSNAGEVYAKLEKAEEVLDQIWINLKGDKGAQTKYVRVPNNDEILVYLWVEKPVLHVEFVIIKPIEDSLFRRTGNAPVMTVDGVEVSVLEKIEVRTTDPGLISLLAKLRVLRENMSRIRYNLGLVMKRVEEIS</sequence>
<dbReference type="AlphaFoldDB" id="A0A1E4T9K6"/>